<accession>A0A8T1VWH3</accession>
<keyword evidence="1 5" id="KW-0418">Kinase</keyword>
<comment type="similarity">
    <text evidence="5">Belongs to the protein kinase superfamily.</text>
</comment>
<dbReference type="PROSITE" id="PS00107">
    <property type="entry name" value="PROTEIN_KINASE_ATP"/>
    <property type="match status" value="1"/>
</dbReference>
<keyword evidence="3 4" id="KW-0067">ATP-binding</keyword>
<evidence type="ECO:0000256" key="3">
    <source>
        <dbReference type="ARBA" id="ARBA00022840"/>
    </source>
</evidence>
<dbReference type="Pfam" id="PF07714">
    <property type="entry name" value="PK_Tyr_Ser-Thr"/>
    <property type="match status" value="1"/>
</dbReference>
<keyword evidence="6" id="KW-0732">Signal</keyword>
<sequence>MSTALYIFPWLSMSFTTAAGANVSMLDAGHGCINDVYHRTDLKLEVQGLAVVDPRHAFPQVYLNSQVFSAPESAPRSASILPGYPVSPPFASSSSSRHFTAMPLFGRKKSRSSSSSSSSGGTLDLAELKLGKAVGAGRSGSTFSAHWGGRHVAAKVVDLSAATKTSGERLAQELLKEFRREEEVASALRHPNVVQFLGSASAPPRYCLVFEFMEGGTLAALVRVKQKLPLDFFRLAGDMAQGMSYLHERSVMHRDLKSSNVLLDAQGAAKISDFGLSCVMELGRAADLTAETGTYGWMAPEVIRHEPYSSKADVYSFAVVLWELLARDIPFKGQTPMQTAMAVAEQRMRPALPRNTPPKIVELIEHCWNQDPTRRPDFSAIVQVLPFVKQSLSKTDFKNAGILYTV</sequence>
<evidence type="ECO:0000256" key="4">
    <source>
        <dbReference type="PROSITE-ProRule" id="PRU10141"/>
    </source>
</evidence>
<comment type="caution">
    <text evidence="8">The sequence shown here is derived from an EMBL/GenBank/DDBJ whole genome shotgun (WGS) entry which is preliminary data.</text>
</comment>
<organism evidence="8 9">
    <name type="scientific">Phytophthora pseudosyringae</name>
    <dbReference type="NCBI Taxonomy" id="221518"/>
    <lineage>
        <taxon>Eukaryota</taxon>
        <taxon>Sar</taxon>
        <taxon>Stramenopiles</taxon>
        <taxon>Oomycota</taxon>
        <taxon>Peronosporomycetes</taxon>
        <taxon>Peronosporales</taxon>
        <taxon>Peronosporaceae</taxon>
        <taxon>Phytophthora</taxon>
    </lineage>
</organism>
<dbReference type="InterPro" id="IPR017441">
    <property type="entry name" value="Protein_kinase_ATP_BS"/>
</dbReference>
<dbReference type="PANTHER" id="PTHR44329:SF261">
    <property type="entry name" value="ZINC FINGER CONTAINING PROTEIN KINASE-RELATED"/>
    <property type="match status" value="1"/>
</dbReference>
<dbReference type="InterPro" id="IPR000719">
    <property type="entry name" value="Prot_kinase_dom"/>
</dbReference>
<evidence type="ECO:0000256" key="2">
    <source>
        <dbReference type="ARBA" id="ARBA00022741"/>
    </source>
</evidence>
<evidence type="ECO:0000259" key="7">
    <source>
        <dbReference type="PROSITE" id="PS50011"/>
    </source>
</evidence>
<dbReference type="SMART" id="SM00220">
    <property type="entry name" value="S_TKc"/>
    <property type="match status" value="1"/>
</dbReference>
<dbReference type="PANTHER" id="PTHR44329">
    <property type="entry name" value="SERINE/THREONINE-PROTEIN KINASE TNNI3K-RELATED"/>
    <property type="match status" value="1"/>
</dbReference>
<proteinExistence type="inferred from homology"/>
<keyword evidence="1 5" id="KW-0808">Transferase</keyword>
<feature type="domain" description="Protein kinase" evidence="7">
    <location>
        <begin position="128"/>
        <end position="388"/>
    </location>
</feature>
<keyword evidence="2 4" id="KW-0547">Nucleotide-binding</keyword>
<name>A0A8T1VWH3_9STRA</name>
<feature type="chain" id="PRO_5035890394" description="Protein kinase domain-containing protein" evidence="6">
    <location>
        <begin position="21"/>
        <end position="406"/>
    </location>
</feature>
<evidence type="ECO:0000256" key="6">
    <source>
        <dbReference type="SAM" id="SignalP"/>
    </source>
</evidence>
<protein>
    <recommendedName>
        <fullName evidence="7">Protein kinase domain-containing protein</fullName>
    </recommendedName>
</protein>
<evidence type="ECO:0000256" key="1">
    <source>
        <dbReference type="ARBA" id="ARBA00022527"/>
    </source>
</evidence>
<dbReference type="InterPro" id="IPR051681">
    <property type="entry name" value="Ser/Thr_Kinases-Pseudokinases"/>
</dbReference>
<feature type="signal peptide" evidence="6">
    <location>
        <begin position="1"/>
        <end position="20"/>
    </location>
</feature>
<keyword evidence="1 5" id="KW-0723">Serine/threonine-protein kinase</keyword>
<reference evidence="8" key="1">
    <citation type="submission" date="2021-02" db="EMBL/GenBank/DDBJ databases">
        <authorList>
            <person name="Palmer J.M."/>
        </authorList>
    </citation>
    <scope>NUCLEOTIDE SEQUENCE</scope>
    <source>
        <strain evidence="8">SCRP734</strain>
    </source>
</reference>
<evidence type="ECO:0000313" key="8">
    <source>
        <dbReference type="EMBL" id="KAG7384359.1"/>
    </source>
</evidence>
<gene>
    <name evidence="8" type="ORF">PHYPSEUDO_002766</name>
</gene>
<dbReference type="GO" id="GO:0005524">
    <property type="term" value="F:ATP binding"/>
    <property type="evidence" value="ECO:0007669"/>
    <property type="project" value="UniProtKB-UniRule"/>
</dbReference>
<dbReference type="Proteomes" id="UP000694044">
    <property type="component" value="Unassembled WGS sequence"/>
</dbReference>
<dbReference type="AlphaFoldDB" id="A0A8T1VWH3"/>
<dbReference type="EMBL" id="JAGDFM010000150">
    <property type="protein sequence ID" value="KAG7384359.1"/>
    <property type="molecule type" value="Genomic_DNA"/>
</dbReference>
<evidence type="ECO:0000313" key="9">
    <source>
        <dbReference type="Proteomes" id="UP000694044"/>
    </source>
</evidence>
<dbReference type="InterPro" id="IPR001245">
    <property type="entry name" value="Ser-Thr/Tyr_kinase_cat_dom"/>
</dbReference>
<feature type="binding site" evidence="4">
    <location>
        <position position="155"/>
    </location>
    <ligand>
        <name>ATP</name>
        <dbReference type="ChEBI" id="CHEBI:30616"/>
    </ligand>
</feature>
<dbReference type="CDD" id="cd13999">
    <property type="entry name" value="STKc_MAP3K-like"/>
    <property type="match status" value="1"/>
</dbReference>
<dbReference type="GO" id="GO:0004674">
    <property type="term" value="F:protein serine/threonine kinase activity"/>
    <property type="evidence" value="ECO:0007669"/>
    <property type="project" value="UniProtKB-KW"/>
</dbReference>
<dbReference type="PROSITE" id="PS00108">
    <property type="entry name" value="PROTEIN_KINASE_ST"/>
    <property type="match status" value="1"/>
</dbReference>
<dbReference type="OrthoDB" id="4062651at2759"/>
<keyword evidence="9" id="KW-1185">Reference proteome</keyword>
<dbReference type="InterPro" id="IPR008271">
    <property type="entry name" value="Ser/Thr_kinase_AS"/>
</dbReference>
<evidence type="ECO:0000256" key="5">
    <source>
        <dbReference type="RuleBase" id="RU000304"/>
    </source>
</evidence>
<dbReference type="PROSITE" id="PS50011">
    <property type="entry name" value="PROTEIN_KINASE_DOM"/>
    <property type="match status" value="1"/>
</dbReference>